<dbReference type="Gene3D" id="1.10.287.470">
    <property type="entry name" value="Helix hairpin bin"/>
    <property type="match status" value="2"/>
</dbReference>
<dbReference type="PATRIC" id="fig|276.5.peg.1179"/>
<dbReference type="EMBL" id="JPSL02000039">
    <property type="protein sequence ID" value="KGQ22002.1"/>
    <property type="molecule type" value="Genomic_DNA"/>
</dbReference>
<protein>
    <submittedName>
        <fullName evidence="4">RND transporter</fullName>
    </submittedName>
</protein>
<name>A0A0A2WTB1_THEFI</name>
<dbReference type="GO" id="GO:1990281">
    <property type="term" value="C:efflux pump complex"/>
    <property type="evidence" value="ECO:0007669"/>
    <property type="project" value="TreeGrafter"/>
</dbReference>
<dbReference type="AlphaFoldDB" id="A0A0A2WTB1"/>
<feature type="coiled-coil region" evidence="1">
    <location>
        <begin position="101"/>
        <end position="221"/>
    </location>
</feature>
<reference evidence="4 5" key="1">
    <citation type="journal article" date="2015" name="Genome Announc.">
        <title>Draft Genome Sequence of the Thermophile Thermus filiformis ATCC 43280, Producer of Carotenoid-(Di)glucoside-Branched Fatty Acid (Di)esters and Source of Hyperthermostable Enzymes of Biotechnological Interest.</title>
        <authorList>
            <person name="Mandelli F."/>
            <person name="Oliveira Ramires B."/>
            <person name="Couger M.B."/>
            <person name="Paixao D.A."/>
            <person name="Camilo C.M."/>
            <person name="Polikarpov I."/>
            <person name="Prade R."/>
            <person name="Riano-Pachon D.M."/>
            <person name="Squina F.M."/>
        </authorList>
    </citation>
    <scope>NUCLEOTIDE SEQUENCE [LARGE SCALE GENOMIC DNA]</scope>
    <source>
        <strain evidence="4 5">ATCC 43280</strain>
    </source>
</reference>
<keyword evidence="2" id="KW-0732">Signal</keyword>
<dbReference type="GO" id="GO:0015562">
    <property type="term" value="F:efflux transmembrane transporter activity"/>
    <property type="evidence" value="ECO:0007669"/>
    <property type="project" value="TreeGrafter"/>
</dbReference>
<proteinExistence type="predicted"/>
<dbReference type="STRING" id="276.THFILI_07590"/>
<organism evidence="4 5">
    <name type="scientific">Thermus filiformis</name>
    <dbReference type="NCBI Taxonomy" id="276"/>
    <lineage>
        <taxon>Bacteria</taxon>
        <taxon>Thermotogati</taxon>
        <taxon>Deinococcota</taxon>
        <taxon>Deinococci</taxon>
        <taxon>Thermales</taxon>
        <taxon>Thermaceae</taxon>
        <taxon>Thermus</taxon>
    </lineage>
</organism>
<sequence>MRKALLFLLLLAACAPKPAKPAEKPAAQAGEAPALAVRTLVAEEGVLEREGRAQARLEPARESRVAAGVSGRVVLAREAGSRVAQGEAVVVLDEKPFQDALEAARLALAQAQANLEKAERQSRETRPALEAQLASAQANLEGARRRYQEAQALYEAGAVARLDLLALEAQLRQAEAAYQNALEALNRLDRGEDLRLLRLQVEQARLQVNQAERNLKEARIRAPFAGEVVEVYVRPGEFAAAGQPAFRLGSLDLLAKAYLPPEEVEALGQARLLLRQNGKEAEARLLRKGDLPGQNRLVEVVLTPSAPLLPGAAELVYRIPLAQGVLLPAGAVRVQEGEAFVFVVEEGQARKRPVRILAQSGERVAVAGLRPKERVVYPVPESLSEGDRVEAL</sequence>
<dbReference type="Pfam" id="PF25917">
    <property type="entry name" value="BSH_RND"/>
    <property type="match status" value="1"/>
</dbReference>
<dbReference type="RefSeq" id="WP_038064019.1">
    <property type="nucleotide sequence ID" value="NZ_JPSL02000039.1"/>
</dbReference>
<gene>
    <name evidence="4" type="ORF">THFILI_07590</name>
</gene>
<evidence type="ECO:0000256" key="2">
    <source>
        <dbReference type="SAM" id="SignalP"/>
    </source>
</evidence>
<dbReference type="Proteomes" id="UP000030364">
    <property type="component" value="Unassembled WGS sequence"/>
</dbReference>
<evidence type="ECO:0000256" key="1">
    <source>
        <dbReference type="SAM" id="Coils"/>
    </source>
</evidence>
<dbReference type="SUPFAM" id="SSF111369">
    <property type="entry name" value="HlyD-like secretion proteins"/>
    <property type="match status" value="2"/>
</dbReference>
<keyword evidence="5" id="KW-1185">Reference proteome</keyword>
<feature type="domain" description="Multidrug resistance protein MdtA-like barrel-sandwich hybrid" evidence="3">
    <location>
        <begin position="64"/>
        <end position="246"/>
    </location>
</feature>
<evidence type="ECO:0000313" key="4">
    <source>
        <dbReference type="EMBL" id="KGQ22002.1"/>
    </source>
</evidence>
<evidence type="ECO:0000313" key="5">
    <source>
        <dbReference type="Proteomes" id="UP000030364"/>
    </source>
</evidence>
<evidence type="ECO:0000259" key="3">
    <source>
        <dbReference type="Pfam" id="PF25917"/>
    </source>
</evidence>
<dbReference type="OrthoDB" id="31074at2"/>
<comment type="caution">
    <text evidence="4">The sequence shown here is derived from an EMBL/GenBank/DDBJ whole genome shotgun (WGS) entry which is preliminary data.</text>
</comment>
<feature type="chain" id="PRO_5001996808" evidence="2">
    <location>
        <begin position="20"/>
        <end position="392"/>
    </location>
</feature>
<feature type="signal peptide" evidence="2">
    <location>
        <begin position="1"/>
        <end position="19"/>
    </location>
</feature>
<dbReference type="PANTHER" id="PTHR30469:SF15">
    <property type="entry name" value="HLYD FAMILY OF SECRETION PROTEINS"/>
    <property type="match status" value="1"/>
</dbReference>
<dbReference type="Gene3D" id="2.40.420.20">
    <property type="match status" value="1"/>
</dbReference>
<dbReference type="InterPro" id="IPR058625">
    <property type="entry name" value="MdtA-like_BSH"/>
</dbReference>
<accession>A0A0A2WTB1</accession>
<keyword evidence="1" id="KW-0175">Coiled coil</keyword>
<dbReference type="Gene3D" id="2.40.50.100">
    <property type="match status" value="2"/>
</dbReference>
<dbReference type="PANTHER" id="PTHR30469">
    <property type="entry name" value="MULTIDRUG RESISTANCE PROTEIN MDTA"/>
    <property type="match status" value="1"/>
</dbReference>